<dbReference type="Gene3D" id="1.10.10.10">
    <property type="entry name" value="Winged helix-like DNA-binding domain superfamily/Winged helix DNA-binding domain"/>
    <property type="match status" value="2"/>
</dbReference>
<keyword evidence="7" id="KW-0067">ATP-binding</keyword>
<dbReference type="FunCoup" id="A0A0H2RCH0">
    <property type="interactions" value="942"/>
</dbReference>
<comment type="subcellular location">
    <subcellularLocation>
        <location evidence="1">Nucleus</location>
    </subcellularLocation>
</comment>
<feature type="compositionally biased region" description="Basic and acidic residues" evidence="10">
    <location>
        <begin position="59"/>
        <end position="86"/>
    </location>
</feature>
<feature type="compositionally biased region" description="Polar residues" evidence="10">
    <location>
        <begin position="264"/>
        <end position="273"/>
    </location>
</feature>
<evidence type="ECO:0000256" key="5">
    <source>
        <dbReference type="ARBA" id="ARBA00022801"/>
    </source>
</evidence>
<dbReference type="Pfam" id="PF02889">
    <property type="entry name" value="Sec63"/>
    <property type="match status" value="2"/>
</dbReference>
<dbReference type="SUPFAM" id="SSF158702">
    <property type="entry name" value="Sec63 N-terminal domain-like"/>
    <property type="match status" value="2"/>
</dbReference>
<dbReference type="Gene3D" id="3.40.50.300">
    <property type="entry name" value="P-loop containing nucleotide triphosphate hydrolases"/>
    <property type="match status" value="4"/>
</dbReference>
<organism evidence="13 14">
    <name type="scientific">Schizopora paradoxa</name>
    <dbReference type="NCBI Taxonomy" id="27342"/>
    <lineage>
        <taxon>Eukaryota</taxon>
        <taxon>Fungi</taxon>
        <taxon>Dikarya</taxon>
        <taxon>Basidiomycota</taxon>
        <taxon>Agaricomycotina</taxon>
        <taxon>Agaricomycetes</taxon>
        <taxon>Hymenochaetales</taxon>
        <taxon>Schizoporaceae</taxon>
        <taxon>Schizopora</taxon>
    </lineage>
</organism>
<dbReference type="FunFam" id="1.10.3380.10:FF:000002">
    <property type="entry name" value="Activating signal cointegrator 1 complex subunit 3"/>
    <property type="match status" value="1"/>
</dbReference>
<dbReference type="InterPro" id="IPR004179">
    <property type="entry name" value="Sec63-dom"/>
</dbReference>
<evidence type="ECO:0000259" key="11">
    <source>
        <dbReference type="PROSITE" id="PS51192"/>
    </source>
</evidence>
<dbReference type="GO" id="GO:0003678">
    <property type="term" value="F:DNA helicase activity"/>
    <property type="evidence" value="ECO:0007669"/>
    <property type="project" value="TreeGrafter"/>
</dbReference>
<protein>
    <recommendedName>
        <fullName evidence="2">RNA helicase</fullName>
        <ecNumber evidence="2">3.6.4.13</ecNumber>
    </recommendedName>
</protein>
<reference evidence="13 14" key="1">
    <citation type="submission" date="2015-04" db="EMBL/GenBank/DDBJ databases">
        <title>Complete genome sequence of Schizopora paradoxa KUC8140, a cosmopolitan wood degrader in East Asia.</title>
        <authorList>
            <consortium name="DOE Joint Genome Institute"/>
            <person name="Min B."/>
            <person name="Park H."/>
            <person name="Jang Y."/>
            <person name="Kim J.-J."/>
            <person name="Kim K.H."/>
            <person name="Pangilinan J."/>
            <person name="Lipzen A."/>
            <person name="Riley R."/>
            <person name="Grigoriev I.V."/>
            <person name="Spatafora J.W."/>
            <person name="Choi I.-G."/>
        </authorList>
    </citation>
    <scope>NUCLEOTIDE SEQUENCE [LARGE SCALE GENOMIC DNA]</scope>
    <source>
        <strain evidence="13 14">KUC8140</strain>
    </source>
</reference>
<dbReference type="SMART" id="SM00973">
    <property type="entry name" value="Sec63"/>
    <property type="match status" value="2"/>
</dbReference>
<dbReference type="FunFam" id="2.60.40.150:FF:000133">
    <property type="entry name" value="Pre-mRNA splicing helicase, putative"/>
    <property type="match status" value="1"/>
</dbReference>
<feature type="region of interest" description="Disordered" evidence="10">
    <location>
        <begin position="188"/>
        <end position="274"/>
    </location>
</feature>
<keyword evidence="8" id="KW-0539">Nucleus</keyword>
<feature type="region of interest" description="Disordered" evidence="10">
    <location>
        <begin position="24"/>
        <end position="86"/>
    </location>
</feature>
<dbReference type="GO" id="GO:0000712">
    <property type="term" value="P:resolution of meiotic recombination intermediates"/>
    <property type="evidence" value="ECO:0007669"/>
    <property type="project" value="TreeGrafter"/>
</dbReference>
<keyword evidence="4" id="KW-0547">Nucleotide-binding</keyword>
<feature type="domain" description="Helicase ATP-binding" evidence="11">
    <location>
        <begin position="506"/>
        <end position="691"/>
    </location>
</feature>
<evidence type="ECO:0000256" key="9">
    <source>
        <dbReference type="ARBA" id="ARBA00047984"/>
    </source>
</evidence>
<dbReference type="SUPFAM" id="SSF81296">
    <property type="entry name" value="E set domains"/>
    <property type="match status" value="1"/>
</dbReference>
<dbReference type="Pfam" id="PF00271">
    <property type="entry name" value="Helicase_C"/>
    <property type="match status" value="1"/>
</dbReference>
<dbReference type="PIRSF" id="PIRSF039073">
    <property type="entry name" value="BRR2"/>
    <property type="match status" value="1"/>
</dbReference>
<feature type="region of interest" description="Disordered" evidence="10">
    <location>
        <begin position="391"/>
        <end position="419"/>
    </location>
</feature>
<dbReference type="InterPro" id="IPR041094">
    <property type="entry name" value="Brr2_helicase_PWI"/>
</dbReference>
<dbReference type="Gene3D" id="1.10.150.20">
    <property type="entry name" value="5' to 3' exonuclease, C-terminal subdomain"/>
    <property type="match status" value="2"/>
</dbReference>
<dbReference type="Pfam" id="PF23445">
    <property type="entry name" value="WHD_SNRNP200"/>
    <property type="match status" value="2"/>
</dbReference>
<dbReference type="InParanoid" id="A0A0H2RCH0"/>
<dbReference type="FunFam" id="2.60.40.150:FF:000004">
    <property type="entry name" value="RNA helicase, activating signal cointegrator 1"/>
    <property type="match status" value="1"/>
</dbReference>
<proteinExistence type="predicted"/>
<dbReference type="EMBL" id="KQ086063">
    <property type="protein sequence ID" value="KLO09207.1"/>
    <property type="molecule type" value="Genomic_DNA"/>
</dbReference>
<dbReference type="SUPFAM" id="SSF46785">
    <property type="entry name" value="Winged helix' DNA-binding domain"/>
    <property type="match status" value="2"/>
</dbReference>
<dbReference type="EC" id="3.6.4.13" evidence="2"/>
<sequence length="2170" mass="245377">MPPGKPDLSGYNYGAISSLVLTADRNALPRRDKEPDGAPESLVGRIDPKDMGSRVQRQVPKDLDKKKKKATELKDATEKPGKRRAAESAFGYSDIIEATQDLEGLTYRPSTAETREVYELILSTVHQAIGDQASDIVRSAADVVLESLKDESLKDFDKKKQIEGVLGNVSSETFSQLVNLSKKITDYAADDDAAEDPDAERNERDIDQDGVAVVFDEEQDEQDEEEEEEGYEIREDSDDEEGGEEVEETKPEDDDDDELVFSAGGSNTKTARTQVDEDVVPPHEIDGFWVQRQVGEVFKDPVTATEKATEALTILGSESSARDCENQLMELFDFQSHSLVTKFLKNRDVIVWCTKLVRSDADERVNVEVAMREKGVGWILRQLGGDRKASARADGEAMDVDESSRVPDVPKTGTVAPGSTVQPKRILDLEGMAFSQGGHLMSNKKCKLPEGSFKRSKKGYEEIHVPAPKKASKEDPLMPITELPEWAQQAFTGVKQLNRVQSKLFPVAFGDDDPLLLCAPTGAGKTNVAMLTILRELSKVRDERTGTFDLDAFKIVYIAPMKALVQEMVGNFSSRLKDKFGVVVNELTGDKQLTKQQIAETQIIVTTPEKWDVITRKSTDTSYTNLVRLIIIDEIHLLHDERGPVLESIIARTIRRMEQTNDYVRLVGLSATLPNYQDVATFLRVDEKKGLFYFDASYRPCGLQQQFIGVTEKKAIKRYQVMNEVCYEKLLDQVSKPEKDQTIVFVHSRKETAKTARFVRDLAIEKETITQFVKPEGGVRAILEEQAQTASDPTLRDLLPFGFAIHHAGMTREDRNLVEDLFNFKAIQVLVSTATLAWGVNLPAHTVIIKGTQIYNPEKGRWVELSSQDVLQMLGRAGRPQYDTFGEGIIITNHSELQYYLSLLNQQLPIESQFVSKLADNLNAEIVLGTIRNRDEAVQWLGYTYLYVRMLKSPALYSVGADYLEDDPTLVQKRADIVHSAAALLEKCNLVKYERQSGKFTSTELGRIASHFYITYNSMATYNQHLRPTMSILELFRVFALSNEFKLIPVRQDEKLELGKLIERVPIPVKESVEEPAAKINVLLQAYISQLKLEGFALVADMVFVQQSAGRILRAMFEICLKRGWAVPARAALDLCKMAEKRMWGSMTALRQFKGVPADVLRKAEGKQFPWYRYFDLTPPELGELIGIQNAGKLVHRLVHSFPRLHLQAQVQPITRSLLRIDLTITPDFRWDERIHGAAESFIIMVEDVDGEIILFHDSFVLRQRYAEDEHNVTITVPMFEPVPPNYYVSVVSERWLHSETKLPISFKHLILPAKFPPPTPLLNLQALPLTALHNPEFEKIYSSSIQSFNKIQTQVFQALYTTDDNVFVGAPPGSGKTICAEFALLRLWSKRDSPRAICIEPYQEMVDQRVAEWKKKFGDIQGGKEVVGLSGETTSDLRLLDKGDLIVCTPTQWDVISRRWKQRKLVQNIGLIIADEIQLVGGEIGPTYEVIISRTRYVSAQTEIKTRIVACGVSLANARDLGEWMGVPSQAIFNFPPSARPLDMDIHLQSFSIPHFPSLMLAMSKPTYLAITEYSSTKPVIVFVASRKQCAMTATDLQLHCLADGNENRFLNVEESELDRHLERVTDKNVVESLKHGIGIYHEALNKQDKIIVERLFNAGAIQVLIASRDVAWSLPVASYMVIIMGVQYYEGREHRYVDYPVRDVLKMMGKACRPTEDDRSRCVLMCQQTRKDFYKKFLGEGLPIESHLSTSLHDYFLAEIAVKTIESKQDAMDILTWTYFYRRMAQNPNYYNLSGISQQHLSDHLSELVENTCSDLVDSKCIAIEDDEMDIQALNLGMIAAYYNISYMTVEVYTLSLKERTKLKGLLDVISSSAEFESIPIRRHEDVLLRRIYDRVPVKIDDPKFEAPHFKTFVLLQAHFSRLQLPPDLAADQVLILEKVLNLLSACVDVLSSNAWLNALGAMDLSQMCVQAMWETDSPLKQIPHFEPDVIKRCQDAGVESVYDVMDMEDDQRSKLLQMDNRQMRDVASFVNSYPTLEVEHELVKGEYTAGSPIYLQVDLSRDADEDAEDDDQRVVAPFYPVRKMVNWWLVVGEQDTRQLLSIKKVTVKKNMRVKLDFTLPKGAHKLKLYVICDSYMGADHAIDLDPIEVAEGEDSDEDDDSDEEMEE</sequence>
<dbReference type="PROSITE" id="PS51192">
    <property type="entry name" value="HELICASE_ATP_BIND_1"/>
    <property type="match status" value="2"/>
</dbReference>
<keyword evidence="14" id="KW-1185">Reference proteome</keyword>
<dbReference type="InterPro" id="IPR014001">
    <property type="entry name" value="Helicase_ATP-bd"/>
</dbReference>
<dbReference type="GO" id="GO:0005682">
    <property type="term" value="C:U5 snRNP"/>
    <property type="evidence" value="ECO:0007669"/>
    <property type="project" value="UniProtKB-ARBA"/>
</dbReference>
<dbReference type="FunFam" id="3.40.50.300:FF:000368">
    <property type="entry name" value="U5 small nuclear ribonucleoprotein 200 kDa helicase"/>
    <property type="match status" value="1"/>
</dbReference>
<dbReference type="FunFam" id="1.10.3380.10:FF:000001">
    <property type="entry name" value="U5 small nuclear ribonucleoprotein helicase"/>
    <property type="match status" value="1"/>
</dbReference>
<dbReference type="SMART" id="SM00382">
    <property type="entry name" value="AAA"/>
    <property type="match status" value="2"/>
</dbReference>
<dbReference type="FunFam" id="3.40.50.300:FF:000062">
    <property type="entry name" value="U5 small nuclear ribonucleoprotein helicase"/>
    <property type="match status" value="1"/>
</dbReference>
<dbReference type="PROSITE" id="PS51194">
    <property type="entry name" value="HELICASE_CTER"/>
    <property type="match status" value="1"/>
</dbReference>
<accession>A0A0H2RCH0</accession>
<keyword evidence="5" id="KW-0378">Hydrolase</keyword>
<dbReference type="Gene3D" id="2.60.40.150">
    <property type="entry name" value="C2 domain"/>
    <property type="match status" value="2"/>
</dbReference>
<dbReference type="FunFam" id="1.10.150.20:FF:000013">
    <property type="entry name" value="U5 small nuclear ribonucleoprotein kDa helicase"/>
    <property type="match status" value="1"/>
</dbReference>
<feature type="compositionally biased region" description="Acidic residues" evidence="10">
    <location>
        <begin position="188"/>
        <end position="198"/>
    </location>
</feature>
<feature type="region of interest" description="Disordered" evidence="10">
    <location>
        <begin position="2149"/>
        <end position="2170"/>
    </location>
</feature>
<evidence type="ECO:0000256" key="7">
    <source>
        <dbReference type="ARBA" id="ARBA00022840"/>
    </source>
</evidence>
<dbReference type="InterPro" id="IPR036388">
    <property type="entry name" value="WH-like_DNA-bd_sf"/>
</dbReference>
<feature type="domain" description="Helicase C-terminal" evidence="12">
    <location>
        <begin position="729"/>
        <end position="922"/>
    </location>
</feature>
<dbReference type="GO" id="GO:0005524">
    <property type="term" value="F:ATP binding"/>
    <property type="evidence" value="ECO:0007669"/>
    <property type="project" value="UniProtKB-KW"/>
</dbReference>
<dbReference type="STRING" id="27342.A0A0H2RCH0"/>
<keyword evidence="6" id="KW-0347">Helicase</keyword>
<dbReference type="InterPro" id="IPR027417">
    <property type="entry name" value="P-loop_NTPase"/>
</dbReference>
<dbReference type="SMART" id="SM00487">
    <property type="entry name" value="DEXDc"/>
    <property type="match status" value="2"/>
</dbReference>
<dbReference type="CDD" id="cd18795">
    <property type="entry name" value="SF2_C_Ski2"/>
    <property type="match status" value="1"/>
</dbReference>
<dbReference type="FunFam" id="1.10.150.20:FF:000004">
    <property type="entry name" value="U5 small nuclear ribonucleoprotein helicase"/>
    <property type="match status" value="1"/>
</dbReference>
<dbReference type="CDD" id="cd18021">
    <property type="entry name" value="DEXHc_Brr2_2"/>
    <property type="match status" value="1"/>
</dbReference>
<dbReference type="Pfam" id="PF18149">
    <property type="entry name" value="Helicase_PWI"/>
    <property type="match status" value="1"/>
</dbReference>
<dbReference type="FunFam" id="1.10.10.10:FF:000012">
    <property type="entry name" value="U5 small nuclear ribonucleoprotein helicase"/>
    <property type="match status" value="1"/>
</dbReference>
<dbReference type="InterPro" id="IPR057842">
    <property type="entry name" value="WH_MER3"/>
</dbReference>
<dbReference type="Proteomes" id="UP000053477">
    <property type="component" value="Unassembled WGS sequence"/>
</dbReference>
<comment type="catalytic activity">
    <reaction evidence="9">
        <text>ATP + H2O = ADP + phosphate + H(+)</text>
        <dbReference type="Rhea" id="RHEA:13065"/>
        <dbReference type="ChEBI" id="CHEBI:15377"/>
        <dbReference type="ChEBI" id="CHEBI:15378"/>
        <dbReference type="ChEBI" id="CHEBI:30616"/>
        <dbReference type="ChEBI" id="CHEBI:43474"/>
        <dbReference type="ChEBI" id="CHEBI:456216"/>
        <dbReference type="EC" id="3.6.4.13"/>
    </reaction>
</comment>
<evidence type="ECO:0000259" key="12">
    <source>
        <dbReference type="PROSITE" id="PS51194"/>
    </source>
</evidence>
<dbReference type="InterPro" id="IPR001650">
    <property type="entry name" value="Helicase_C-like"/>
</dbReference>
<name>A0A0H2RCH0_9AGAM</name>
<dbReference type="GO" id="GO:0000393">
    <property type="term" value="P:spliceosomal conformational changes to generate catalytic conformation"/>
    <property type="evidence" value="ECO:0007669"/>
    <property type="project" value="UniProtKB-ARBA"/>
</dbReference>
<dbReference type="CDD" id="cd18019">
    <property type="entry name" value="DEXHc_Brr2_1"/>
    <property type="match status" value="1"/>
</dbReference>
<evidence type="ECO:0000313" key="14">
    <source>
        <dbReference type="Proteomes" id="UP000053477"/>
    </source>
</evidence>
<feature type="compositionally biased region" description="Basic and acidic residues" evidence="10">
    <location>
        <begin position="27"/>
        <end position="36"/>
    </location>
</feature>
<dbReference type="FunFam" id="3.40.50.300:FF:000102">
    <property type="entry name" value="RNA helicase, activating signal cointegrator 1"/>
    <property type="match status" value="1"/>
</dbReference>
<dbReference type="Gene3D" id="1.10.3380.10">
    <property type="entry name" value="Sec63 N-terminal domain-like domain"/>
    <property type="match status" value="2"/>
</dbReference>
<dbReference type="GO" id="GO:0003676">
    <property type="term" value="F:nucleic acid binding"/>
    <property type="evidence" value="ECO:0007669"/>
    <property type="project" value="InterPro"/>
</dbReference>
<dbReference type="OrthoDB" id="5575at2759"/>
<feature type="domain" description="Helicase ATP-binding" evidence="11">
    <location>
        <begin position="1358"/>
        <end position="1534"/>
    </location>
</feature>
<evidence type="ECO:0000256" key="1">
    <source>
        <dbReference type="ARBA" id="ARBA00004123"/>
    </source>
</evidence>
<dbReference type="InterPro" id="IPR003593">
    <property type="entry name" value="AAA+_ATPase"/>
</dbReference>
<dbReference type="InterPro" id="IPR050474">
    <property type="entry name" value="Hel308_SKI2-like"/>
</dbReference>
<dbReference type="InterPro" id="IPR011545">
    <property type="entry name" value="DEAD/DEAH_box_helicase_dom"/>
</dbReference>
<dbReference type="InterPro" id="IPR014756">
    <property type="entry name" value="Ig_E-set"/>
</dbReference>
<dbReference type="PANTHER" id="PTHR47961:SF4">
    <property type="entry name" value="ACTIVATING SIGNAL COINTEGRATOR 1 COMPLEX SUBUNIT 3"/>
    <property type="match status" value="1"/>
</dbReference>
<evidence type="ECO:0000313" key="13">
    <source>
        <dbReference type="EMBL" id="KLO09207.1"/>
    </source>
</evidence>
<evidence type="ECO:0000256" key="2">
    <source>
        <dbReference type="ARBA" id="ARBA00012552"/>
    </source>
</evidence>
<dbReference type="SUPFAM" id="SSF52540">
    <property type="entry name" value="P-loop containing nucleoside triphosphate hydrolases"/>
    <property type="match status" value="4"/>
</dbReference>
<evidence type="ECO:0000256" key="3">
    <source>
        <dbReference type="ARBA" id="ARBA00022737"/>
    </source>
</evidence>
<dbReference type="FunFam" id="1.10.10.10:FF:000024">
    <property type="entry name" value="U5 small nuclear ribonucleoprotein helicase"/>
    <property type="match status" value="1"/>
</dbReference>
<dbReference type="Pfam" id="PF00270">
    <property type="entry name" value="DEAD"/>
    <property type="match status" value="2"/>
</dbReference>
<keyword evidence="3" id="KW-0677">Repeat</keyword>
<evidence type="ECO:0000256" key="4">
    <source>
        <dbReference type="ARBA" id="ARBA00022741"/>
    </source>
</evidence>
<dbReference type="InterPro" id="IPR036390">
    <property type="entry name" value="WH_DNA-bd_sf"/>
</dbReference>
<dbReference type="GO" id="GO:0003724">
    <property type="term" value="F:RNA helicase activity"/>
    <property type="evidence" value="ECO:0007669"/>
    <property type="project" value="UniProtKB-EC"/>
</dbReference>
<dbReference type="GO" id="GO:0016787">
    <property type="term" value="F:hydrolase activity"/>
    <property type="evidence" value="ECO:0007669"/>
    <property type="project" value="UniProtKB-KW"/>
</dbReference>
<dbReference type="InterPro" id="IPR048863">
    <property type="entry name" value="BRR2_plug"/>
</dbReference>
<gene>
    <name evidence="13" type="ORF">SCHPADRAFT_907976</name>
</gene>
<dbReference type="PANTHER" id="PTHR47961">
    <property type="entry name" value="DNA POLYMERASE THETA, PUTATIVE (AFU_ORTHOLOGUE AFUA_1G05260)-RELATED"/>
    <property type="match status" value="1"/>
</dbReference>
<dbReference type="FunFam" id="3.40.50.300:FF:000254">
    <property type="entry name" value="U5 small nuclear ribonucleoprotein helicase"/>
    <property type="match status" value="1"/>
</dbReference>
<evidence type="ECO:0000256" key="6">
    <source>
        <dbReference type="ARBA" id="ARBA00022806"/>
    </source>
</evidence>
<feature type="compositionally biased region" description="Acidic residues" evidence="10">
    <location>
        <begin position="215"/>
        <end position="259"/>
    </location>
</feature>
<dbReference type="Pfam" id="PF21188">
    <property type="entry name" value="BRR2_plug"/>
    <property type="match status" value="1"/>
</dbReference>
<dbReference type="InterPro" id="IPR035892">
    <property type="entry name" value="C2_domain_sf"/>
</dbReference>
<evidence type="ECO:0000256" key="8">
    <source>
        <dbReference type="ARBA" id="ARBA00023242"/>
    </source>
</evidence>
<evidence type="ECO:0000256" key="10">
    <source>
        <dbReference type="SAM" id="MobiDB-lite"/>
    </source>
</evidence>
<dbReference type="SMART" id="SM00490">
    <property type="entry name" value="HELICc"/>
    <property type="match status" value="1"/>
</dbReference>